<name>A0A9W8K9J4_9AGAR</name>
<feature type="transmembrane region" description="Helical" evidence="1">
    <location>
        <begin position="124"/>
        <end position="145"/>
    </location>
</feature>
<evidence type="ECO:0000256" key="1">
    <source>
        <dbReference type="SAM" id="Phobius"/>
    </source>
</evidence>
<dbReference type="Pfam" id="PF20151">
    <property type="entry name" value="DUF6533"/>
    <property type="match status" value="1"/>
</dbReference>
<keyword evidence="1" id="KW-0472">Membrane</keyword>
<feature type="domain" description="DUF6533" evidence="2">
    <location>
        <begin position="52"/>
        <end position="95"/>
    </location>
</feature>
<accession>A0A9W8K9J4</accession>
<dbReference type="InterPro" id="IPR045340">
    <property type="entry name" value="DUF6533"/>
</dbReference>
<feature type="transmembrane region" description="Helical" evidence="1">
    <location>
        <begin position="157"/>
        <end position="179"/>
    </location>
</feature>
<feature type="transmembrane region" description="Helical" evidence="1">
    <location>
        <begin position="241"/>
        <end position="257"/>
    </location>
</feature>
<organism evidence="3 4">
    <name type="scientific">Agrocybe chaxingu</name>
    <dbReference type="NCBI Taxonomy" id="84603"/>
    <lineage>
        <taxon>Eukaryota</taxon>
        <taxon>Fungi</taxon>
        <taxon>Dikarya</taxon>
        <taxon>Basidiomycota</taxon>
        <taxon>Agaricomycotina</taxon>
        <taxon>Agaricomycetes</taxon>
        <taxon>Agaricomycetidae</taxon>
        <taxon>Agaricales</taxon>
        <taxon>Agaricineae</taxon>
        <taxon>Strophariaceae</taxon>
        <taxon>Agrocybe</taxon>
    </lineage>
</organism>
<sequence length="348" mass="39110">MAAPPLTAEELAKRLRDLTIIKCPPFQLTKPPFFSITVTFRFACPTSTFRNAVAATVIFLWDYLLTVGMEVEHIWPGRWTVVKVIFLIQRYVPFFDIMWFGMHVSFGSNMSEATCYRLNDVGKPLGMIGLLASEIVLCFRVWAVWNRNKVMTFVLPILFAGCWVPPIVFLVIFTKSVVFTEIAPPFLGCVVLSADQIIALSWVFLVIWDALILMLMLVPALKALKYSGHTALFRTVYGEGIIYYFYLFVISLVNLLLNRNASIDVPYRFLAVAMLRSLHAVLTSRALLHIRAQIKRGQLHGLGSMQLSGAQSTDYGNIRFERGSNRKPVRIAIAHPGPASTVMTTGVP</sequence>
<keyword evidence="1" id="KW-1133">Transmembrane helix</keyword>
<dbReference type="EMBL" id="JANKHO010000383">
    <property type="protein sequence ID" value="KAJ3510645.1"/>
    <property type="molecule type" value="Genomic_DNA"/>
</dbReference>
<proteinExistence type="predicted"/>
<dbReference type="Proteomes" id="UP001148786">
    <property type="component" value="Unassembled WGS sequence"/>
</dbReference>
<keyword evidence="4" id="KW-1185">Reference proteome</keyword>
<reference evidence="3" key="1">
    <citation type="submission" date="2022-07" db="EMBL/GenBank/DDBJ databases">
        <title>Genome Sequence of Agrocybe chaxingu.</title>
        <authorList>
            <person name="Buettner E."/>
        </authorList>
    </citation>
    <scope>NUCLEOTIDE SEQUENCE</scope>
    <source>
        <strain evidence="3">MP-N11</strain>
    </source>
</reference>
<evidence type="ECO:0000259" key="2">
    <source>
        <dbReference type="Pfam" id="PF20151"/>
    </source>
</evidence>
<keyword evidence="1" id="KW-0812">Transmembrane</keyword>
<gene>
    <name evidence="3" type="ORF">NLJ89_g4555</name>
</gene>
<evidence type="ECO:0000313" key="4">
    <source>
        <dbReference type="Proteomes" id="UP001148786"/>
    </source>
</evidence>
<dbReference type="AlphaFoldDB" id="A0A9W8K9J4"/>
<dbReference type="OrthoDB" id="3350812at2759"/>
<comment type="caution">
    <text evidence="3">The sequence shown here is derived from an EMBL/GenBank/DDBJ whole genome shotgun (WGS) entry which is preliminary data.</text>
</comment>
<feature type="transmembrane region" description="Helical" evidence="1">
    <location>
        <begin position="199"/>
        <end position="221"/>
    </location>
</feature>
<protein>
    <recommendedName>
        <fullName evidence="2">DUF6533 domain-containing protein</fullName>
    </recommendedName>
</protein>
<evidence type="ECO:0000313" key="3">
    <source>
        <dbReference type="EMBL" id="KAJ3510645.1"/>
    </source>
</evidence>